<reference evidence="15 16" key="1">
    <citation type="submission" date="2018-12" db="EMBL/GenBank/DDBJ databases">
        <authorList>
            <person name="Criscuolo A."/>
        </authorList>
    </citation>
    <scope>NUCLEOTIDE SEQUENCE [LARGE SCALE GENOMIC DNA]</scope>
    <source>
        <strain evidence="15">ACIP1116281</strain>
    </source>
</reference>
<accession>A0A3S4ENV6</accession>
<organism evidence="15 16">
    <name type="scientific">Devosia equisanguinis</name>
    <dbReference type="NCBI Taxonomy" id="2490941"/>
    <lineage>
        <taxon>Bacteria</taxon>
        <taxon>Pseudomonadati</taxon>
        <taxon>Pseudomonadota</taxon>
        <taxon>Alphaproteobacteria</taxon>
        <taxon>Hyphomicrobiales</taxon>
        <taxon>Devosiaceae</taxon>
        <taxon>Devosia</taxon>
    </lineage>
</organism>
<dbReference type="OrthoDB" id="8156287at2"/>
<dbReference type="Gene3D" id="1.20.950.20">
    <property type="entry name" value="Transmembrane di-heme cytochromes, Chain C"/>
    <property type="match status" value="1"/>
</dbReference>
<dbReference type="InterPro" id="IPR016174">
    <property type="entry name" value="Di-haem_cyt_TM"/>
</dbReference>
<dbReference type="PANTHER" id="PTHR30529:SF3">
    <property type="entry name" value="CYTOCHROME B561 HOMOLOG 1"/>
    <property type="match status" value="1"/>
</dbReference>
<evidence type="ECO:0000256" key="12">
    <source>
        <dbReference type="ARBA" id="ARBA00037975"/>
    </source>
</evidence>
<dbReference type="PANTHER" id="PTHR30529">
    <property type="entry name" value="CYTOCHROME B561"/>
    <property type="match status" value="1"/>
</dbReference>
<comment type="subcellular location">
    <subcellularLocation>
        <location evidence="2">Cell membrane</location>
        <topology evidence="2">Multi-pass membrane protein</topology>
    </subcellularLocation>
</comment>
<keyword evidence="16" id="KW-1185">Reference proteome</keyword>
<dbReference type="Pfam" id="PF01292">
    <property type="entry name" value="Ni_hydr_CYTB"/>
    <property type="match status" value="1"/>
</dbReference>
<keyword evidence="11 13" id="KW-0472">Membrane</keyword>
<dbReference type="GO" id="GO:0046872">
    <property type="term" value="F:metal ion binding"/>
    <property type="evidence" value="ECO:0007669"/>
    <property type="project" value="UniProtKB-KW"/>
</dbReference>
<proteinExistence type="inferred from homology"/>
<evidence type="ECO:0000313" key="16">
    <source>
        <dbReference type="Proteomes" id="UP000268844"/>
    </source>
</evidence>
<evidence type="ECO:0000256" key="1">
    <source>
        <dbReference type="ARBA" id="ARBA00001970"/>
    </source>
</evidence>
<evidence type="ECO:0000256" key="3">
    <source>
        <dbReference type="ARBA" id="ARBA00022448"/>
    </source>
</evidence>
<dbReference type="GO" id="GO:0009055">
    <property type="term" value="F:electron transfer activity"/>
    <property type="evidence" value="ECO:0007669"/>
    <property type="project" value="InterPro"/>
</dbReference>
<dbReference type="GO" id="GO:0005886">
    <property type="term" value="C:plasma membrane"/>
    <property type="evidence" value="ECO:0007669"/>
    <property type="project" value="UniProtKB-SubCell"/>
</dbReference>
<feature type="domain" description="Cytochrome b561 bacterial/Ni-hydrogenase" evidence="14">
    <location>
        <begin position="7"/>
        <end position="161"/>
    </location>
</feature>
<keyword evidence="5" id="KW-0349">Heme</keyword>
<keyword evidence="6 13" id="KW-0812">Transmembrane</keyword>
<keyword evidence="10" id="KW-0408">Iron</keyword>
<dbReference type="EMBL" id="UZWD01000048">
    <property type="protein sequence ID" value="VDS06429.1"/>
    <property type="molecule type" value="Genomic_DNA"/>
</dbReference>
<evidence type="ECO:0000259" key="14">
    <source>
        <dbReference type="Pfam" id="PF01292"/>
    </source>
</evidence>
<evidence type="ECO:0000256" key="7">
    <source>
        <dbReference type="ARBA" id="ARBA00022723"/>
    </source>
</evidence>
<feature type="transmembrane region" description="Helical" evidence="13">
    <location>
        <begin position="92"/>
        <end position="116"/>
    </location>
</feature>
<evidence type="ECO:0000256" key="10">
    <source>
        <dbReference type="ARBA" id="ARBA00023004"/>
    </source>
</evidence>
<sequence length="164" mass="17466">MARREGYAAPQILMHWVIVLLVIVQLVVAESMTETVDALEEGGQVAASVATGASIHYWVGIAILALMLVRLGMRLTFGAPAHAPGSPPAQNLAANVVHGALYLVLLAAPISGLVAYYDLADVGDVHALVRPILLILVLLHIAGALFNQFVRKDGTLMRMFRPAP</sequence>
<name>A0A3S4ENV6_9HYPH</name>
<protein>
    <recommendedName>
        <fullName evidence="14">Cytochrome b561 bacterial/Ni-hydrogenase domain-containing protein</fullName>
    </recommendedName>
</protein>
<dbReference type="AlphaFoldDB" id="A0A3S4ENV6"/>
<evidence type="ECO:0000256" key="4">
    <source>
        <dbReference type="ARBA" id="ARBA00022475"/>
    </source>
</evidence>
<dbReference type="Proteomes" id="UP000268844">
    <property type="component" value="Unassembled WGS sequence"/>
</dbReference>
<evidence type="ECO:0000256" key="5">
    <source>
        <dbReference type="ARBA" id="ARBA00022617"/>
    </source>
</evidence>
<evidence type="ECO:0000256" key="2">
    <source>
        <dbReference type="ARBA" id="ARBA00004651"/>
    </source>
</evidence>
<dbReference type="SUPFAM" id="SSF81342">
    <property type="entry name" value="Transmembrane di-heme cytochromes"/>
    <property type="match status" value="1"/>
</dbReference>
<evidence type="ECO:0000256" key="6">
    <source>
        <dbReference type="ARBA" id="ARBA00022692"/>
    </source>
</evidence>
<dbReference type="GO" id="GO:0020037">
    <property type="term" value="F:heme binding"/>
    <property type="evidence" value="ECO:0007669"/>
    <property type="project" value="TreeGrafter"/>
</dbReference>
<evidence type="ECO:0000256" key="11">
    <source>
        <dbReference type="ARBA" id="ARBA00023136"/>
    </source>
</evidence>
<comment type="similarity">
    <text evidence="12">Belongs to the cytochrome b561 family.</text>
</comment>
<gene>
    <name evidence="15" type="ORF">DEVEQU_03593</name>
</gene>
<evidence type="ECO:0000313" key="15">
    <source>
        <dbReference type="EMBL" id="VDS06429.1"/>
    </source>
</evidence>
<evidence type="ECO:0000256" key="8">
    <source>
        <dbReference type="ARBA" id="ARBA00022982"/>
    </source>
</evidence>
<evidence type="ECO:0000256" key="13">
    <source>
        <dbReference type="SAM" id="Phobius"/>
    </source>
</evidence>
<dbReference type="GO" id="GO:0022904">
    <property type="term" value="P:respiratory electron transport chain"/>
    <property type="evidence" value="ECO:0007669"/>
    <property type="project" value="InterPro"/>
</dbReference>
<keyword evidence="8" id="KW-0249">Electron transport</keyword>
<feature type="transmembrane region" description="Helical" evidence="13">
    <location>
        <begin position="49"/>
        <end position="71"/>
    </location>
</feature>
<keyword evidence="9 13" id="KW-1133">Transmembrane helix</keyword>
<feature type="transmembrane region" description="Helical" evidence="13">
    <location>
        <begin position="12"/>
        <end position="29"/>
    </location>
</feature>
<keyword evidence="4" id="KW-1003">Cell membrane</keyword>
<dbReference type="InterPro" id="IPR011577">
    <property type="entry name" value="Cyt_b561_bac/Ni-Hgenase"/>
</dbReference>
<keyword evidence="7" id="KW-0479">Metal-binding</keyword>
<evidence type="ECO:0000256" key="9">
    <source>
        <dbReference type="ARBA" id="ARBA00022989"/>
    </source>
</evidence>
<feature type="transmembrane region" description="Helical" evidence="13">
    <location>
        <begin position="128"/>
        <end position="150"/>
    </location>
</feature>
<dbReference type="RefSeq" id="WP_126151946.1">
    <property type="nucleotide sequence ID" value="NZ_JBHTMH010000001.1"/>
</dbReference>
<keyword evidence="3" id="KW-0813">Transport</keyword>
<dbReference type="InterPro" id="IPR052168">
    <property type="entry name" value="Cytochrome_b561_oxidase"/>
</dbReference>
<comment type="cofactor">
    <cofactor evidence="1">
        <name>heme b</name>
        <dbReference type="ChEBI" id="CHEBI:60344"/>
    </cofactor>
</comment>